<proteinExistence type="predicted"/>
<organism evidence="1 2">
    <name type="scientific">Knufia fluminis</name>
    <dbReference type="NCBI Taxonomy" id="191047"/>
    <lineage>
        <taxon>Eukaryota</taxon>
        <taxon>Fungi</taxon>
        <taxon>Dikarya</taxon>
        <taxon>Ascomycota</taxon>
        <taxon>Pezizomycotina</taxon>
        <taxon>Eurotiomycetes</taxon>
        <taxon>Chaetothyriomycetidae</taxon>
        <taxon>Chaetothyriales</taxon>
        <taxon>Trichomeriaceae</taxon>
        <taxon>Knufia</taxon>
    </lineage>
</organism>
<protein>
    <submittedName>
        <fullName evidence="1">Uncharacterized protein</fullName>
    </submittedName>
</protein>
<accession>A0AAN8IL65</accession>
<dbReference type="EMBL" id="JAKLMC020000018">
    <property type="protein sequence ID" value="KAK5951922.1"/>
    <property type="molecule type" value="Genomic_DNA"/>
</dbReference>
<dbReference type="Proteomes" id="UP001316803">
    <property type="component" value="Unassembled WGS sequence"/>
</dbReference>
<sequence>MIKEWLQDVPAEIRLKVYESLFESMIVLMHDPNSIAHRTACSQTQSSTATNLFLTSRTVRDEAEALLLKKATFGPQKCLSTQDEPLNYFKDISLPMLSIGLKVGDIQKVLNEYSQMDCNGISVPPHIAKFSNAFQTCKITNNPGAFRPHGDAPRTFVGKLINLGWDHRVEVRSSVRRVLPIRGFVSTENEDLPRVSTCLIHSKADRKICIYGKSMDECRLVQDWLLESIVQSSVDPSHNAEVQLVVET</sequence>
<gene>
    <name evidence="1" type="ORF">OHC33_007215</name>
</gene>
<keyword evidence="2" id="KW-1185">Reference proteome</keyword>
<evidence type="ECO:0000313" key="2">
    <source>
        <dbReference type="Proteomes" id="UP001316803"/>
    </source>
</evidence>
<dbReference type="AlphaFoldDB" id="A0AAN8IL65"/>
<comment type="caution">
    <text evidence="1">The sequence shown here is derived from an EMBL/GenBank/DDBJ whole genome shotgun (WGS) entry which is preliminary data.</text>
</comment>
<evidence type="ECO:0000313" key="1">
    <source>
        <dbReference type="EMBL" id="KAK5951922.1"/>
    </source>
</evidence>
<name>A0AAN8IL65_9EURO</name>
<reference evidence="1 2" key="1">
    <citation type="submission" date="2022-12" db="EMBL/GenBank/DDBJ databases">
        <title>Genomic features and morphological characterization of a novel Knufia sp. strain isolated from spacecraft assembly facility.</title>
        <authorList>
            <person name="Teixeira M."/>
            <person name="Chander A.M."/>
            <person name="Stajich J.E."/>
            <person name="Venkateswaran K."/>
        </authorList>
    </citation>
    <scope>NUCLEOTIDE SEQUENCE [LARGE SCALE GENOMIC DNA]</scope>
    <source>
        <strain evidence="1 2">FJI-L2-BK-P2</strain>
    </source>
</reference>